<feature type="region of interest" description="Disordered" evidence="3">
    <location>
        <begin position="1057"/>
        <end position="1076"/>
    </location>
</feature>
<keyword evidence="2" id="KW-0072">Autophagy</keyword>
<evidence type="ECO:0000256" key="3">
    <source>
        <dbReference type="SAM" id="MobiDB-lite"/>
    </source>
</evidence>
<dbReference type="GO" id="GO:0005770">
    <property type="term" value="C:late endosome"/>
    <property type="evidence" value="ECO:0007669"/>
    <property type="project" value="TreeGrafter"/>
</dbReference>
<dbReference type="PANTHER" id="PTHR21481">
    <property type="entry name" value="PROTEIN CLEC16A"/>
    <property type="match status" value="1"/>
</dbReference>
<evidence type="ECO:0000259" key="5">
    <source>
        <dbReference type="Pfam" id="PF19439"/>
    </source>
</evidence>
<dbReference type="InterPro" id="IPR039272">
    <property type="entry name" value="CLEC16A/TT9"/>
</dbReference>
<dbReference type="Proteomes" id="UP000682733">
    <property type="component" value="Unassembled WGS sequence"/>
</dbReference>
<comment type="similarity">
    <text evidence="1">Belongs to the CLEC16A/gop-1 family.</text>
</comment>
<evidence type="ECO:0000259" key="4">
    <source>
        <dbReference type="Pfam" id="PF09758"/>
    </source>
</evidence>
<dbReference type="Pfam" id="PF09758">
    <property type="entry name" value="FPL"/>
    <property type="match status" value="1"/>
</dbReference>
<evidence type="ECO:0000256" key="1">
    <source>
        <dbReference type="ARBA" id="ARBA00006441"/>
    </source>
</evidence>
<feature type="domain" description="CLEC16A/TT9 C-terminal" evidence="5">
    <location>
        <begin position="238"/>
        <end position="1002"/>
    </location>
</feature>
<dbReference type="GO" id="GO:0006914">
    <property type="term" value="P:autophagy"/>
    <property type="evidence" value="ECO:0007669"/>
    <property type="project" value="UniProtKB-KW"/>
</dbReference>
<dbReference type="EMBL" id="CAJNOK010002875">
    <property type="protein sequence ID" value="CAF0878497.1"/>
    <property type="molecule type" value="Genomic_DNA"/>
</dbReference>
<dbReference type="Pfam" id="PF19439">
    <property type="entry name" value="CLEC16A_C"/>
    <property type="match status" value="1"/>
</dbReference>
<sequence>MFRRFIHCIYNQKTFSLYFVRYLYDLLQRNQTVSDTNRDLLIDTLWRISEILIWGDQNDSSVFDFFLEKGMLNYFLNYMRQKHGRYICVQLLQTLNILFENIRHETSLYYLLSNNHINNIIMHKFDFADEEITAYYISFLKTLSLKLNTSSINFFYNERNNDFPLYVEAIKFFNHPETMIRIAVRTLTLNVYKVPDHAMHRFILDRTATQYFSNFVWFIRNHIIDFDNLIRNNRDVNNRGYLTCGLEEYLDHLHYLQDIFLLNVDSLNVVLKNQLMNRLLIPVYVFSLIKRDKFCSLKDPRVTIDQTLAFFLLADIFLVIQYMPIVEQLASIILSADIETVEAIQRRFGEQVVYTTPPVPLDVCLTQSDSKEKLSRQSPADGVLLNVVDIDNNNILRCSENDKNTSTNFSPSPPLSSSSSSISRDHSPQKLSTSLTPSSNSSVTPKTESLFVSNWTDDEKCKRQLTRTSFNDLQLAQRPYFEALINALNCIDNDQQCFYALSLIYTMCNNPFVDSIILESVGLTMKSKEKQFYNSIIMDQLCEILKLSTMPDSKIRLVTLDLTIKILKNFVYDEQKCTSSLSDHHLACVEQAHEQATEDLRRHYKHQEMFLDLFEDEYRQIQINPIRLEYVLKDACMLLPPTTTPLSGIEFTKRLPSGDIERARRSIRIFFLLRSLSLDLSLTTETLLPLVRQESLVKENDVLDLNNSDLIACTVHMKDKKDRRFLVTDPLQFILIEPDIKRLGWGIVKFCDLMQDVEVTGDKEDSRSLHITIHKPANNVYVKSNPSALNAKFTFDDHIRCMTAKQNLTKGRQRARATKMQTIAQILEIPDLSPNINQSFLNPAMGATFSQTMLGFPSSSLTGQPGLFNHPGRAALISGPKSQPVTTNSLSTSRSIASSTNTSSSPVLSQITSRRYSLSRAISEQSNSTENRKFTDNEITNYNNHNTSRKTSLTVYGDGSQSQAHKNLDDLPSETSSSSRSNTIKSLIPAQEAPVNLLEQPNIKEKAMVQILSPQYERNNRFLPDNGDTTKSTSINNEDGTENTRDVCLSIRKDSSSNLLNETNNDDANSISENEK</sequence>
<feature type="compositionally biased region" description="Polar residues" evidence="3">
    <location>
        <begin position="937"/>
        <end position="965"/>
    </location>
</feature>
<dbReference type="InterPro" id="IPR045820">
    <property type="entry name" value="CLEC16A/TT9_C"/>
</dbReference>
<feature type="domain" description="FPL" evidence="4">
    <location>
        <begin position="47"/>
        <end position="192"/>
    </location>
</feature>
<gene>
    <name evidence="6" type="ORF">OVA965_LOCUS8495</name>
    <name evidence="7" type="ORF">TMI583_LOCUS8489</name>
</gene>
<dbReference type="EMBL" id="CAJOBA010002875">
    <property type="protein sequence ID" value="CAF3662490.1"/>
    <property type="molecule type" value="Genomic_DNA"/>
</dbReference>
<feature type="compositionally biased region" description="Low complexity" evidence="3">
    <location>
        <begin position="887"/>
        <end position="905"/>
    </location>
</feature>
<comment type="caution">
    <text evidence="7">The sequence shown here is derived from an EMBL/GenBank/DDBJ whole genome shotgun (WGS) entry which is preliminary data.</text>
</comment>
<dbReference type="GO" id="GO:0016197">
    <property type="term" value="P:endosomal transport"/>
    <property type="evidence" value="ECO:0007669"/>
    <property type="project" value="TreeGrafter"/>
</dbReference>
<dbReference type="Proteomes" id="UP000677228">
    <property type="component" value="Unassembled WGS sequence"/>
</dbReference>
<dbReference type="GO" id="GO:1901096">
    <property type="term" value="P:regulation of autophagosome maturation"/>
    <property type="evidence" value="ECO:0007669"/>
    <property type="project" value="TreeGrafter"/>
</dbReference>
<evidence type="ECO:0000313" key="6">
    <source>
        <dbReference type="EMBL" id="CAF0878497.1"/>
    </source>
</evidence>
<organism evidence="7 8">
    <name type="scientific">Didymodactylos carnosus</name>
    <dbReference type="NCBI Taxonomy" id="1234261"/>
    <lineage>
        <taxon>Eukaryota</taxon>
        <taxon>Metazoa</taxon>
        <taxon>Spiralia</taxon>
        <taxon>Gnathifera</taxon>
        <taxon>Rotifera</taxon>
        <taxon>Eurotatoria</taxon>
        <taxon>Bdelloidea</taxon>
        <taxon>Philodinida</taxon>
        <taxon>Philodinidae</taxon>
        <taxon>Didymodactylos</taxon>
    </lineage>
</organism>
<dbReference type="GO" id="GO:0005794">
    <property type="term" value="C:Golgi apparatus"/>
    <property type="evidence" value="ECO:0007669"/>
    <property type="project" value="TreeGrafter"/>
</dbReference>
<dbReference type="PANTHER" id="PTHR21481:SF0">
    <property type="entry name" value="PROTEIN CLEC16A"/>
    <property type="match status" value="1"/>
</dbReference>
<evidence type="ECO:0000313" key="7">
    <source>
        <dbReference type="EMBL" id="CAF3662490.1"/>
    </source>
</evidence>
<proteinExistence type="inferred from homology"/>
<feature type="region of interest" description="Disordered" evidence="3">
    <location>
        <begin position="878"/>
        <end position="983"/>
    </location>
</feature>
<evidence type="ECO:0000256" key="2">
    <source>
        <dbReference type="ARBA" id="ARBA00023006"/>
    </source>
</evidence>
<feature type="compositionally biased region" description="Low complexity" evidence="3">
    <location>
        <begin position="406"/>
        <end position="422"/>
    </location>
</feature>
<dbReference type="InterPro" id="IPR019155">
    <property type="entry name" value="CLEC16A/TT9_N"/>
</dbReference>
<feature type="compositionally biased region" description="Polar residues" evidence="3">
    <location>
        <begin position="1027"/>
        <end position="1038"/>
    </location>
</feature>
<reference evidence="7" key="1">
    <citation type="submission" date="2021-02" db="EMBL/GenBank/DDBJ databases">
        <authorList>
            <person name="Nowell W R."/>
        </authorList>
    </citation>
    <scope>NUCLEOTIDE SEQUENCE</scope>
</reference>
<feature type="region of interest" description="Disordered" evidence="3">
    <location>
        <begin position="401"/>
        <end position="445"/>
    </location>
</feature>
<feature type="compositionally biased region" description="Low complexity" evidence="3">
    <location>
        <begin position="431"/>
        <end position="445"/>
    </location>
</feature>
<feature type="compositionally biased region" description="Polar residues" evidence="3">
    <location>
        <begin position="906"/>
        <end position="929"/>
    </location>
</feature>
<protein>
    <recommendedName>
        <fullName evidence="9">Protein CLEC16A</fullName>
    </recommendedName>
</protein>
<accession>A0A8S2HLY0</accession>
<dbReference type="AlphaFoldDB" id="A0A8S2HLY0"/>
<feature type="region of interest" description="Disordered" evidence="3">
    <location>
        <begin position="1019"/>
        <end position="1043"/>
    </location>
</feature>
<evidence type="ECO:0000313" key="8">
    <source>
        <dbReference type="Proteomes" id="UP000682733"/>
    </source>
</evidence>
<name>A0A8S2HLY0_9BILA</name>
<evidence type="ECO:0008006" key="9">
    <source>
        <dbReference type="Google" id="ProtNLM"/>
    </source>
</evidence>
<feature type="compositionally biased region" description="Low complexity" evidence="3">
    <location>
        <begin position="973"/>
        <end position="983"/>
    </location>
</feature>
<dbReference type="GO" id="GO:0007034">
    <property type="term" value="P:vacuolar transport"/>
    <property type="evidence" value="ECO:0007669"/>
    <property type="project" value="TreeGrafter"/>
</dbReference>